<accession>A0A1M4YDG9</accession>
<protein>
    <submittedName>
        <fullName evidence="4">NADPH:quinone reductase</fullName>
    </submittedName>
</protein>
<gene>
    <name evidence="4" type="ORF">SAMN05444320_102314</name>
</gene>
<dbReference type="SMART" id="SM00829">
    <property type="entry name" value="PKS_ER"/>
    <property type="match status" value="1"/>
</dbReference>
<dbReference type="Gene3D" id="3.90.180.10">
    <property type="entry name" value="Medium-chain alcohol dehydrogenases, catalytic domain"/>
    <property type="match status" value="1"/>
</dbReference>
<dbReference type="Pfam" id="PF13602">
    <property type="entry name" value="ADH_zinc_N_2"/>
    <property type="match status" value="1"/>
</dbReference>
<keyword evidence="1" id="KW-0521">NADP</keyword>
<proteinExistence type="predicted"/>
<dbReference type="OrthoDB" id="3727682at2"/>
<dbReference type="SUPFAM" id="SSF51735">
    <property type="entry name" value="NAD(P)-binding Rossmann-fold domains"/>
    <property type="match status" value="1"/>
</dbReference>
<dbReference type="Proteomes" id="UP000184501">
    <property type="component" value="Unassembled WGS sequence"/>
</dbReference>
<dbReference type="InterPro" id="IPR013154">
    <property type="entry name" value="ADH-like_N"/>
</dbReference>
<reference evidence="4 5" key="1">
    <citation type="submission" date="2016-11" db="EMBL/GenBank/DDBJ databases">
        <authorList>
            <person name="Jaros S."/>
            <person name="Januszkiewicz K."/>
            <person name="Wedrychowicz H."/>
        </authorList>
    </citation>
    <scope>NUCLEOTIDE SEQUENCE [LARGE SCALE GENOMIC DNA]</scope>
    <source>
        <strain evidence="4 5">DSM 44523</strain>
    </source>
</reference>
<evidence type="ECO:0000313" key="4">
    <source>
        <dbReference type="EMBL" id="SHF03506.1"/>
    </source>
</evidence>
<sequence length="311" mass="31487">MRAIVAHRYGGPEVLELTTLPRPAPGPGEVLVRVVAAGTNPVDAHARSGAVPGWFGPGPHVWGWDVSGVVEAVGPGVTAFGPGEAVFGMPRFPGVAGGYAEYLSAPVGELAAVPDGVDHVGAAALPLAGLTALQTWERAGLAEGQRVLVHGAAGGVGHLAVRIAKARGARVVASARPKHHDFLHRLGADDVVSVPESGEPVDVVFDCVGDDRLLSVVRPGGVIAVVPGAARGAMALEATAGQVGVRVVRHVVHPDGRGLAQLAALVDAGRLAAEVSRALPLAEAAEAHRLLEAGHGRGKLVLVVDPEGVGR</sequence>
<keyword evidence="2" id="KW-0560">Oxidoreductase</keyword>
<dbReference type="EMBL" id="FQVN01000002">
    <property type="protein sequence ID" value="SHF03506.1"/>
    <property type="molecule type" value="Genomic_DNA"/>
</dbReference>
<dbReference type="RefSeq" id="WP_073480959.1">
    <property type="nucleotide sequence ID" value="NZ_FQVN01000002.1"/>
</dbReference>
<dbReference type="CDD" id="cd05289">
    <property type="entry name" value="MDR_like_2"/>
    <property type="match status" value="1"/>
</dbReference>
<dbReference type="GO" id="GO:0070402">
    <property type="term" value="F:NADPH binding"/>
    <property type="evidence" value="ECO:0007669"/>
    <property type="project" value="TreeGrafter"/>
</dbReference>
<name>A0A1M4YDG9_STRHI</name>
<dbReference type="PANTHER" id="PTHR48106">
    <property type="entry name" value="QUINONE OXIDOREDUCTASE PIG3-RELATED"/>
    <property type="match status" value="1"/>
</dbReference>
<dbReference type="InterPro" id="IPR011032">
    <property type="entry name" value="GroES-like_sf"/>
</dbReference>
<evidence type="ECO:0000256" key="2">
    <source>
        <dbReference type="ARBA" id="ARBA00023002"/>
    </source>
</evidence>
<dbReference type="STRING" id="2017.SAMN05444320_102314"/>
<dbReference type="Gene3D" id="3.40.50.720">
    <property type="entry name" value="NAD(P)-binding Rossmann-like Domain"/>
    <property type="match status" value="1"/>
</dbReference>
<dbReference type="Pfam" id="PF08240">
    <property type="entry name" value="ADH_N"/>
    <property type="match status" value="1"/>
</dbReference>
<keyword evidence="5" id="KW-1185">Reference proteome</keyword>
<evidence type="ECO:0000256" key="1">
    <source>
        <dbReference type="ARBA" id="ARBA00022857"/>
    </source>
</evidence>
<dbReference type="AlphaFoldDB" id="A0A1M4YDG9"/>
<evidence type="ECO:0000259" key="3">
    <source>
        <dbReference type="SMART" id="SM00829"/>
    </source>
</evidence>
<evidence type="ECO:0000313" key="5">
    <source>
        <dbReference type="Proteomes" id="UP000184501"/>
    </source>
</evidence>
<dbReference type="SUPFAM" id="SSF50129">
    <property type="entry name" value="GroES-like"/>
    <property type="match status" value="1"/>
</dbReference>
<dbReference type="GO" id="GO:0016651">
    <property type="term" value="F:oxidoreductase activity, acting on NAD(P)H"/>
    <property type="evidence" value="ECO:0007669"/>
    <property type="project" value="TreeGrafter"/>
</dbReference>
<dbReference type="InterPro" id="IPR036291">
    <property type="entry name" value="NAD(P)-bd_dom_sf"/>
</dbReference>
<organism evidence="4 5">
    <name type="scientific">Streptoalloteichus hindustanus</name>
    <dbReference type="NCBI Taxonomy" id="2017"/>
    <lineage>
        <taxon>Bacteria</taxon>
        <taxon>Bacillati</taxon>
        <taxon>Actinomycetota</taxon>
        <taxon>Actinomycetes</taxon>
        <taxon>Pseudonocardiales</taxon>
        <taxon>Pseudonocardiaceae</taxon>
        <taxon>Streptoalloteichus</taxon>
    </lineage>
</organism>
<dbReference type="InterPro" id="IPR020843">
    <property type="entry name" value="ER"/>
</dbReference>
<feature type="domain" description="Enoyl reductase (ER)" evidence="3">
    <location>
        <begin position="10"/>
        <end position="302"/>
    </location>
</feature>